<dbReference type="InterPro" id="IPR036286">
    <property type="entry name" value="LexA/Signal_pep-like_sf"/>
</dbReference>
<dbReference type="SUPFAM" id="SSF51306">
    <property type="entry name" value="LexA/Signal peptidase"/>
    <property type="match status" value="1"/>
</dbReference>
<evidence type="ECO:0000256" key="6">
    <source>
        <dbReference type="ARBA" id="ARBA00038445"/>
    </source>
</evidence>
<evidence type="ECO:0000313" key="9">
    <source>
        <dbReference type="EMBL" id="THH00917.1"/>
    </source>
</evidence>
<dbReference type="EMBL" id="SGPK01000613">
    <property type="protein sequence ID" value="THH00917.1"/>
    <property type="molecule type" value="Genomic_DNA"/>
</dbReference>
<dbReference type="GO" id="GO:0042720">
    <property type="term" value="C:mitochondrial inner membrane peptidase complex"/>
    <property type="evidence" value="ECO:0007669"/>
    <property type="project" value="TreeGrafter"/>
</dbReference>
<dbReference type="Pfam" id="PF10502">
    <property type="entry name" value="Peptidase_S26"/>
    <property type="match status" value="2"/>
</dbReference>
<name>A0A4S4KRG1_9AGAM</name>
<dbReference type="InterPro" id="IPR000223">
    <property type="entry name" value="Pept_S26A_signal_pept_1"/>
</dbReference>
<feature type="active site" evidence="7">
    <location>
        <position position="33"/>
    </location>
</feature>
<dbReference type="PROSITE" id="PS00761">
    <property type="entry name" value="SPASE_I_3"/>
    <property type="match status" value="1"/>
</dbReference>
<dbReference type="PANTHER" id="PTHR12383:SF16">
    <property type="entry name" value="MITOCHONDRIAL INNER MEMBRANE PROTEASE SUBUNIT 1"/>
    <property type="match status" value="1"/>
</dbReference>
<dbReference type="InterPro" id="IPR019758">
    <property type="entry name" value="Pept_S26A_signal_pept_1_CS"/>
</dbReference>
<dbReference type="GO" id="GO:0004252">
    <property type="term" value="F:serine-type endopeptidase activity"/>
    <property type="evidence" value="ECO:0007669"/>
    <property type="project" value="InterPro"/>
</dbReference>
<dbReference type="GO" id="GO:0006627">
    <property type="term" value="P:protein processing involved in protein targeting to mitochondrion"/>
    <property type="evidence" value="ECO:0007669"/>
    <property type="project" value="TreeGrafter"/>
</dbReference>
<proteinExistence type="inferred from homology"/>
<dbReference type="AlphaFoldDB" id="A0A4S4KRG1"/>
<keyword evidence="4" id="KW-0496">Mitochondrion</keyword>
<feature type="domain" description="Peptidase S26" evidence="8">
    <location>
        <begin position="98"/>
        <end position="132"/>
    </location>
</feature>
<evidence type="ECO:0000259" key="8">
    <source>
        <dbReference type="Pfam" id="PF10502"/>
    </source>
</evidence>
<evidence type="ECO:0000256" key="1">
    <source>
        <dbReference type="ARBA" id="ARBA00004273"/>
    </source>
</evidence>
<gene>
    <name evidence="9" type="ORF">EW145_g7011</name>
</gene>
<dbReference type="CDD" id="cd06530">
    <property type="entry name" value="S26_SPase_I"/>
    <property type="match status" value="1"/>
</dbReference>
<dbReference type="PROSITE" id="PS00760">
    <property type="entry name" value="SPASE_I_2"/>
    <property type="match status" value="1"/>
</dbReference>
<reference evidence="9 10" key="1">
    <citation type="submission" date="2019-02" db="EMBL/GenBank/DDBJ databases">
        <title>Genome sequencing of the rare red list fungi Phellinidium pouzarii.</title>
        <authorList>
            <person name="Buettner E."/>
            <person name="Kellner H."/>
        </authorList>
    </citation>
    <scope>NUCLEOTIDE SEQUENCE [LARGE SCALE GENOMIC DNA]</scope>
    <source>
        <strain evidence="9 10">DSM 108285</strain>
    </source>
</reference>
<keyword evidence="10" id="KW-1185">Reference proteome</keyword>
<evidence type="ECO:0000313" key="10">
    <source>
        <dbReference type="Proteomes" id="UP000308199"/>
    </source>
</evidence>
<dbReference type="InterPro" id="IPR052064">
    <property type="entry name" value="Mito_IMP1_subunit"/>
</dbReference>
<dbReference type="OrthoDB" id="308440at2759"/>
<dbReference type="PRINTS" id="PR00727">
    <property type="entry name" value="LEADERPTASE"/>
</dbReference>
<feature type="domain" description="Peptidase S26" evidence="8">
    <location>
        <begin position="31"/>
        <end position="91"/>
    </location>
</feature>
<keyword evidence="3" id="KW-0378">Hydrolase</keyword>
<comment type="caution">
    <text evidence="9">The sequence shown here is derived from an EMBL/GenBank/DDBJ whole genome shotgun (WGS) entry which is preliminary data.</text>
</comment>
<protein>
    <recommendedName>
        <fullName evidence="8">Peptidase S26 domain-containing protein</fullName>
    </recommendedName>
</protein>
<evidence type="ECO:0000256" key="3">
    <source>
        <dbReference type="ARBA" id="ARBA00022801"/>
    </source>
</evidence>
<comment type="subcellular location">
    <subcellularLocation>
        <location evidence="1">Mitochondrion inner membrane</location>
    </subcellularLocation>
</comment>
<sequence>MNTSVDHAWYDFASASTQLQKKNPPLEQTFGESMLPTFAMSTEWIIEDVLSMRLGRPLTRGEIIVLTSPRAPPQQICKRVIGLPGDVVCVDPMGKYAPSTEHCVIPEGHMWIVGDNAAASVDSRTYGPVPIALARSRVLARVRSLFRFFLGSRARSSETKRQC</sequence>
<dbReference type="InterPro" id="IPR019757">
    <property type="entry name" value="Pept_S26A_signal_pept_1_Lys-AS"/>
</dbReference>
<organism evidence="9 10">
    <name type="scientific">Phellinidium pouzarii</name>
    <dbReference type="NCBI Taxonomy" id="167371"/>
    <lineage>
        <taxon>Eukaryota</taxon>
        <taxon>Fungi</taxon>
        <taxon>Dikarya</taxon>
        <taxon>Basidiomycota</taxon>
        <taxon>Agaricomycotina</taxon>
        <taxon>Agaricomycetes</taxon>
        <taxon>Hymenochaetales</taxon>
        <taxon>Hymenochaetaceae</taxon>
        <taxon>Phellinidium</taxon>
    </lineage>
</organism>
<evidence type="ECO:0000256" key="2">
    <source>
        <dbReference type="ARBA" id="ARBA00022792"/>
    </source>
</evidence>
<keyword evidence="5" id="KW-0472">Membrane</keyword>
<dbReference type="GO" id="GO:0006465">
    <property type="term" value="P:signal peptide processing"/>
    <property type="evidence" value="ECO:0007669"/>
    <property type="project" value="InterPro"/>
</dbReference>
<dbReference type="InterPro" id="IPR019533">
    <property type="entry name" value="Peptidase_S26"/>
</dbReference>
<dbReference type="Proteomes" id="UP000308199">
    <property type="component" value="Unassembled WGS sequence"/>
</dbReference>
<evidence type="ECO:0000256" key="5">
    <source>
        <dbReference type="ARBA" id="ARBA00023136"/>
    </source>
</evidence>
<evidence type="ECO:0000256" key="4">
    <source>
        <dbReference type="ARBA" id="ARBA00023128"/>
    </source>
</evidence>
<feature type="active site" evidence="7">
    <location>
        <position position="78"/>
    </location>
</feature>
<dbReference type="Gene3D" id="2.10.109.10">
    <property type="entry name" value="Umud Fragment, subunit A"/>
    <property type="match status" value="1"/>
</dbReference>
<comment type="similarity">
    <text evidence="6">Belongs to the peptidase S26 family. IMP1 subfamily.</text>
</comment>
<dbReference type="PANTHER" id="PTHR12383">
    <property type="entry name" value="PROTEASE FAMILY S26 MITOCHONDRIAL INNER MEMBRANE PROTEASE-RELATED"/>
    <property type="match status" value="1"/>
</dbReference>
<accession>A0A4S4KRG1</accession>
<keyword evidence="2" id="KW-0999">Mitochondrion inner membrane</keyword>
<evidence type="ECO:0000256" key="7">
    <source>
        <dbReference type="PIRSR" id="PIRSR600223-1"/>
    </source>
</evidence>